<reference evidence="1 2" key="1">
    <citation type="journal article" date="2019" name="Commun. Biol.">
        <title>The bagworm genome reveals a unique fibroin gene that provides high tensile strength.</title>
        <authorList>
            <person name="Kono N."/>
            <person name="Nakamura H."/>
            <person name="Ohtoshi R."/>
            <person name="Tomita M."/>
            <person name="Numata K."/>
            <person name="Arakawa K."/>
        </authorList>
    </citation>
    <scope>NUCLEOTIDE SEQUENCE [LARGE SCALE GENOMIC DNA]</scope>
</reference>
<sequence length="132" mass="15285">MITIEGFAPRAAYVERQGNPDVSLRVIRMALKRLKNNKAPGENYNTAEFVRTGRKFLDDILRKAELRGVFLFQDASVPKDEDFVLIVSDDVRMPDVVSYCRSRKQTRSRSVCDVHTRTKDRHISQNEEGWQI</sequence>
<protein>
    <submittedName>
        <fullName evidence="1">Uncharacterized protein</fullName>
    </submittedName>
</protein>
<proteinExistence type="predicted"/>
<organism evidence="1 2">
    <name type="scientific">Eumeta variegata</name>
    <name type="common">Bagworm moth</name>
    <name type="synonym">Eumeta japonica</name>
    <dbReference type="NCBI Taxonomy" id="151549"/>
    <lineage>
        <taxon>Eukaryota</taxon>
        <taxon>Metazoa</taxon>
        <taxon>Ecdysozoa</taxon>
        <taxon>Arthropoda</taxon>
        <taxon>Hexapoda</taxon>
        <taxon>Insecta</taxon>
        <taxon>Pterygota</taxon>
        <taxon>Neoptera</taxon>
        <taxon>Endopterygota</taxon>
        <taxon>Lepidoptera</taxon>
        <taxon>Glossata</taxon>
        <taxon>Ditrysia</taxon>
        <taxon>Tineoidea</taxon>
        <taxon>Psychidae</taxon>
        <taxon>Oiketicinae</taxon>
        <taxon>Eumeta</taxon>
    </lineage>
</organism>
<dbReference type="Proteomes" id="UP000299102">
    <property type="component" value="Unassembled WGS sequence"/>
</dbReference>
<dbReference type="OrthoDB" id="407509at2759"/>
<comment type="caution">
    <text evidence="1">The sequence shown here is derived from an EMBL/GenBank/DDBJ whole genome shotgun (WGS) entry which is preliminary data.</text>
</comment>
<dbReference type="AlphaFoldDB" id="A0A4C1WDQ2"/>
<evidence type="ECO:0000313" key="1">
    <source>
        <dbReference type="EMBL" id="GBP48255.1"/>
    </source>
</evidence>
<name>A0A4C1WDQ2_EUMVA</name>
<dbReference type="EMBL" id="BGZK01000519">
    <property type="protein sequence ID" value="GBP48255.1"/>
    <property type="molecule type" value="Genomic_DNA"/>
</dbReference>
<gene>
    <name evidence="1" type="ORF">EVAR_96844_1</name>
</gene>
<keyword evidence="2" id="KW-1185">Reference proteome</keyword>
<evidence type="ECO:0000313" key="2">
    <source>
        <dbReference type="Proteomes" id="UP000299102"/>
    </source>
</evidence>
<accession>A0A4C1WDQ2</accession>